<sequence length="178" mass="19799">MKWYVIIGIGLVVIVGVVFSGVADRSTDPKTDEGDFDKFASIPLVDYNGNKVSLEEFRGEPLVINSWAVWCPFCRAELADFATLQQEFGDKVIVLAIDRQESLEKAKGFTDELGITDDMLFLLDPSDSFYKTIGGFSMPETVFLNGAGEIVVHKRGPMELDEMREHTNKIISTNEAPL</sequence>
<dbReference type="PANTHER" id="PTHR42852:SF13">
    <property type="entry name" value="PROTEIN DIPZ"/>
    <property type="match status" value="1"/>
</dbReference>
<dbReference type="AlphaFoldDB" id="A0A1F6UQB6"/>
<dbReference type="PROSITE" id="PS51352">
    <property type="entry name" value="THIOREDOXIN_2"/>
    <property type="match status" value="1"/>
</dbReference>
<dbReference type="PANTHER" id="PTHR42852">
    <property type="entry name" value="THIOL:DISULFIDE INTERCHANGE PROTEIN DSBE"/>
    <property type="match status" value="1"/>
</dbReference>
<dbReference type="CDD" id="cd02966">
    <property type="entry name" value="TlpA_like_family"/>
    <property type="match status" value="1"/>
</dbReference>
<dbReference type="STRING" id="1801732.A2814_01075"/>
<gene>
    <name evidence="2" type="ORF">A2814_01075</name>
</gene>
<comment type="caution">
    <text evidence="2">The sequence shown here is derived from an EMBL/GenBank/DDBJ whole genome shotgun (WGS) entry which is preliminary data.</text>
</comment>
<evidence type="ECO:0000259" key="1">
    <source>
        <dbReference type="PROSITE" id="PS51352"/>
    </source>
</evidence>
<name>A0A1F6UQB6_9BACT</name>
<evidence type="ECO:0000313" key="2">
    <source>
        <dbReference type="EMBL" id="OGI59570.1"/>
    </source>
</evidence>
<dbReference type="Gene3D" id="3.40.30.10">
    <property type="entry name" value="Glutaredoxin"/>
    <property type="match status" value="1"/>
</dbReference>
<dbReference type="SUPFAM" id="SSF52833">
    <property type="entry name" value="Thioredoxin-like"/>
    <property type="match status" value="1"/>
</dbReference>
<organism evidence="2 3">
    <name type="scientific">Candidatus Nomurabacteria bacterium RIFCSPHIGHO2_01_FULL_38_19</name>
    <dbReference type="NCBI Taxonomy" id="1801732"/>
    <lineage>
        <taxon>Bacteria</taxon>
        <taxon>Candidatus Nomuraibacteriota</taxon>
    </lineage>
</organism>
<feature type="domain" description="Thioredoxin" evidence="1">
    <location>
        <begin position="33"/>
        <end position="172"/>
    </location>
</feature>
<dbReference type="GO" id="GO:0016491">
    <property type="term" value="F:oxidoreductase activity"/>
    <property type="evidence" value="ECO:0007669"/>
    <property type="project" value="InterPro"/>
</dbReference>
<protein>
    <recommendedName>
        <fullName evidence="1">Thioredoxin domain-containing protein</fullName>
    </recommendedName>
</protein>
<dbReference type="InterPro" id="IPR013766">
    <property type="entry name" value="Thioredoxin_domain"/>
</dbReference>
<dbReference type="InterPro" id="IPR036249">
    <property type="entry name" value="Thioredoxin-like_sf"/>
</dbReference>
<dbReference type="Proteomes" id="UP000177869">
    <property type="component" value="Unassembled WGS sequence"/>
</dbReference>
<evidence type="ECO:0000313" key="3">
    <source>
        <dbReference type="Proteomes" id="UP000177869"/>
    </source>
</evidence>
<dbReference type="EMBL" id="MFTI01000031">
    <property type="protein sequence ID" value="OGI59570.1"/>
    <property type="molecule type" value="Genomic_DNA"/>
</dbReference>
<accession>A0A1F6UQB6</accession>
<dbReference type="InterPro" id="IPR050553">
    <property type="entry name" value="Thioredoxin_ResA/DsbE_sf"/>
</dbReference>
<dbReference type="InterPro" id="IPR013740">
    <property type="entry name" value="Redoxin"/>
</dbReference>
<reference evidence="2 3" key="1">
    <citation type="journal article" date="2016" name="Nat. Commun.">
        <title>Thousands of microbial genomes shed light on interconnected biogeochemical processes in an aquifer system.</title>
        <authorList>
            <person name="Anantharaman K."/>
            <person name="Brown C.T."/>
            <person name="Hug L.A."/>
            <person name="Sharon I."/>
            <person name="Castelle C.J."/>
            <person name="Probst A.J."/>
            <person name="Thomas B.C."/>
            <person name="Singh A."/>
            <person name="Wilkins M.J."/>
            <person name="Karaoz U."/>
            <person name="Brodie E.L."/>
            <person name="Williams K.H."/>
            <person name="Hubbard S.S."/>
            <person name="Banfield J.F."/>
        </authorList>
    </citation>
    <scope>NUCLEOTIDE SEQUENCE [LARGE SCALE GENOMIC DNA]</scope>
</reference>
<dbReference type="Pfam" id="PF08534">
    <property type="entry name" value="Redoxin"/>
    <property type="match status" value="1"/>
</dbReference>
<proteinExistence type="predicted"/>